<organism evidence="1">
    <name type="scientific">Gasterosteus aculeatus</name>
    <name type="common">Three-spined stickleback</name>
    <dbReference type="NCBI Taxonomy" id="69293"/>
    <lineage>
        <taxon>Eukaryota</taxon>
        <taxon>Metazoa</taxon>
        <taxon>Chordata</taxon>
        <taxon>Craniata</taxon>
        <taxon>Vertebrata</taxon>
        <taxon>Euteleostomi</taxon>
        <taxon>Actinopterygii</taxon>
        <taxon>Neopterygii</taxon>
        <taxon>Teleostei</taxon>
        <taxon>Neoteleostei</taxon>
        <taxon>Acanthomorphata</taxon>
        <taxon>Eupercaria</taxon>
        <taxon>Perciformes</taxon>
        <taxon>Cottioidei</taxon>
        <taxon>Gasterosteales</taxon>
        <taxon>Gasterosteidae</taxon>
        <taxon>Gasterosteus</taxon>
    </lineage>
</organism>
<reference evidence="1" key="2">
    <citation type="submission" date="2024-04" db="UniProtKB">
        <authorList>
            <consortium name="Ensembl"/>
        </authorList>
    </citation>
    <scope>IDENTIFICATION</scope>
</reference>
<protein>
    <submittedName>
        <fullName evidence="1">Uncharacterized protein</fullName>
    </submittedName>
</protein>
<accession>G3N7V8</accession>
<dbReference type="AlphaFoldDB" id="G3N7V8"/>
<evidence type="ECO:0000313" key="1">
    <source>
        <dbReference type="Ensembl" id="ENSGACP00000001392.1"/>
    </source>
</evidence>
<dbReference type="Ensembl" id="ENSGACT00000001393.1">
    <property type="protein sequence ID" value="ENSGACP00000001392.1"/>
    <property type="gene ID" value="ENSGACG00000001079.1"/>
</dbReference>
<name>G3N7V8_GASAC</name>
<dbReference type="Bgee" id="ENSGACG00000001079">
    <property type="expression patterns" value="Expressed in diencephalon and 11 other cell types or tissues"/>
</dbReference>
<proteinExistence type="predicted"/>
<sequence>RPKITINILYVTRQPLRINVSHQRPTFQNTPVLKPRPLCVALTTVCRCFLQKLQNGNQPPPLAVLLFLFLQRGEVAWGAGGVRGGQGGVGNSVFLTSCPSIAASRRHAADT</sequence>
<reference evidence="1" key="1">
    <citation type="submission" date="2006-01" db="EMBL/GenBank/DDBJ databases">
        <authorList>
            <person name="Lindblad-Toh K."/>
            <person name="Mauceli E."/>
            <person name="Grabherr M."/>
            <person name="Chang J.L."/>
            <person name="Lander E.S."/>
        </authorList>
    </citation>
    <scope>NUCLEOTIDE SEQUENCE [LARGE SCALE GENOMIC DNA]</scope>
</reference>
<dbReference type="InParanoid" id="G3N7V8"/>